<dbReference type="WBParaSite" id="Hba_01536">
    <property type="protein sequence ID" value="Hba_01536"/>
    <property type="gene ID" value="Hba_01536"/>
</dbReference>
<accession>A0A1I7WA50</accession>
<keyword evidence="1" id="KW-1185">Reference proteome</keyword>
<protein>
    <submittedName>
        <fullName evidence="2">Secreted protein</fullName>
    </submittedName>
</protein>
<proteinExistence type="predicted"/>
<dbReference type="AlphaFoldDB" id="A0A1I7WA50"/>
<evidence type="ECO:0000313" key="1">
    <source>
        <dbReference type="Proteomes" id="UP000095283"/>
    </source>
</evidence>
<organism evidence="1 2">
    <name type="scientific">Heterorhabditis bacteriophora</name>
    <name type="common">Entomopathogenic nematode worm</name>
    <dbReference type="NCBI Taxonomy" id="37862"/>
    <lineage>
        <taxon>Eukaryota</taxon>
        <taxon>Metazoa</taxon>
        <taxon>Ecdysozoa</taxon>
        <taxon>Nematoda</taxon>
        <taxon>Chromadorea</taxon>
        <taxon>Rhabditida</taxon>
        <taxon>Rhabditina</taxon>
        <taxon>Rhabditomorpha</taxon>
        <taxon>Strongyloidea</taxon>
        <taxon>Heterorhabditidae</taxon>
        <taxon>Heterorhabditis</taxon>
    </lineage>
</organism>
<sequence length="79" mass="9259">MLVASLITWLPTPLHRQSSQYLSHPNTLNIKVTEYLYINLSSHSIAHFVRNIMLQFVTNQKQKYKKQIRALNESLTCFP</sequence>
<dbReference type="Proteomes" id="UP000095283">
    <property type="component" value="Unplaced"/>
</dbReference>
<reference evidence="2" key="1">
    <citation type="submission" date="2016-11" db="UniProtKB">
        <authorList>
            <consortium name="WormBaseParasite"/>
        </authorList>
    </citation>
    <scope>IDENTIFICATION</scope>
</reference>
<name>A0A1I7WA50_HETBA</name>
<evidence type="ECO:0000313" key="2">
    <source>
        <dbReference type="WBParaSite" id="Hba_01536"/>
    </source>
</evidence>